<keyword evidence="1" id="KW-0479">Metal-binding</keyword>
<dbReference type="STRING" id="45235.A0A2K3QIX3"/>
<feature type="domain" description="Tyrosinase copper-binding" evidence="4">
    <location>
        <begin position="107"/>
        <end position="124"/>
    </location>
</feature>
<gene>
    <name evidence="6" type="ORF">TCAP_02615</name>
</gene>
<dbReference type="GO" id="GO:0016491">
    <property type="term" value="F:oxidoreductase activity"/>
    <property type="evidence" value="ECO:0007669"/>
    <property type="project" value="InterPro"/>
</dbReference>
<protein>
    <submittedName>
        <fullName evidence="6">Tyrosinase</fullName>
    </submittedName>
</protein>
<feature type="domain" description="Tyrosinase copper-binding" evidence="5">
    <location>
        <begin position="294"/>
        <end position="305"/>
    </location>
</feature>
<evidence type="ECO:0000256" key="1">
    <source>
        <dbReference type="ARBA" id="ARBA00022723"/>
    </source>
</evidence>
<dbReference type="Proteomes" id="UP000236621">
    <property type="component" value="Unassembled WGS sequence"/>
</dbReference>
<accession>A0A2K3QIX3</accession>
<reference evidence="6 7" key="1">
    <citation type="submission" date="2017-08" db="EMBL/GenBank/DDBJ databases">
        <title>Harnessing the power of phylogenomics to disentangle the directionality and signatures of interkingdom host jumping in the parasitic fungal genus Tolypocladium.</title>
        <authorList>
            <person name="Quandt C.A."/>
            <person name="Patterson W."/>
            <person name="Spatafora J.W."/>
        </authorList>
    </citation>
    <scope>NUCLEOTIDE SEQUENCE [LARGE SCALE GENOMIC DNA]</scope>
    <source>
        <strain evidence="6 7">CBS 113982</strain>
    </source>
</reference>
<dbReference type="InterPro" id="IPR050316">
    <property type="entry name" value="Tyrosinase/Hemocyanin"/>
</dbReference>
<keyword evidence="7" id="KW-1185">Reference proteome</keyword>
<dbReference type="EMBL" id="NRSZ01000400">
    <property type="protein sequence ID" value="PNY27459.1"/>
    <property type="molecule type" value="Genomic_DNA"/>
</dbReference>
<dbReference type="GO" id="GO:0046872">
    <property type="term" value="F:metal ion binding"/>
    <property type="evidence" value="ECO:0007669"/>
    <property type="project" value="UniProtKB-KW"/>
</dbReference>
<feature type="signal peptide" evidence="3">
    <location>
        <begin position="1"/>
        <end position="20"/>
    </location>
</feature>
<dbReference type="InterPro" id="IPR002227">
    <property type="entry name" value="Tyrosinase_Cu-bd"/>
</dbReference>
<organism evidence="6 7">
    <name type="scientific">Tolypocladium capitatum</name>
    <dbReference type="NCBI Taxonomy" id="45235"/>
    <lineage>
        <taxon>Eukaryota</taxon>
        <taxon>Fungi</taxon>
        <taxon>Dikarya</taxon>
        <taxon>Ascomycota</taxon>
        <taxon>Pezizomycotina</taxon>
        <taxon>Sordariomycetes</taxon>
        <taxon>Hypocreomycetidae</taxon>
        <taxon>Hypocreales</taxon>
        <taxon>Ophiocordycipitaceae</taxon>
        <taxon>Tolypocladium</taxon>
    </lineage>
</organism>
<keyword evidence="3" id="KW-0732">Signal</keyword>
<dbReference type="OrthoDB" id="6132182at2759"/>
<evidence type="ECO:0000313" key="7">
    <source>
        <dbReference type="Proteomes" id="UP000236621"/>
    </source>
</evidence>
<name>A0A2K3QIX3_9HYPO</name>
<dbReference type="Gene3D" id="1.10.1280.10">
    <property type="entry name" value="Di-copper center containing domain from catechol oxidase"/>
    <property type="match status" value="1"/>
</dbReference>
<proteinExistence type="predicted"/>
<dbReference type="PROSITE" id="PS00498">
    <property type="entry name" value="TYROSINASE_2"/>
    <property type="match status" value="1"/>
</dbReference>
<evidence type="ECO:0000256" key="3">
    <source>
        <dbReference type="SAM" id="SignalP"/>
    </source>
</evidence>
<dbReference type="PRINTS" id="PR00092">
    <property type="entry name" value="TYROSINASE"/>
</dbReference>
<evidence type="ECO:0000259" key="5">
    <source>
        <dbReference type="PROSITE" id="PS00498"/>
    </source>
</evidence>
<feature type="chain" id="PRO_5014376057" evidence="3">
    <location>
        <begin position="21"/>
        <end position="543"/>
    </location>
</feature>
<evidence type="ECO:0000313" key="6">
    <source>
        <dbReference type="EMBL" id="PNY27459.1"/>
    </source>
</evidence>
<feature type="region of interest" description="Disordered" evidence="2">
    <location>
        <begin position="513"/>
        <end position="543"/>
    </location>
</feature>
<dbReference type="Pfam" id="PF00264">
    <property type="entry name" value="Tyrosinase"/>
    <property type="match status" value="1"/>
</dbReference>
<dbReference type="PANTHER" id="PTHR11474">
    <property type="entry name" value="TYROSINASE FAMILY MEMBER"/>
    <property type="match status" value="1"/>
</dbReference>
<comment type="caution">
    <text evidence="6">The sequence shown here is derived from an EMBL/GenBank/DDBJ whole genome shotgun (WGS) entry which is preliminary data.</text>
</comment>
<sequence length="543" mass="60163">MLFKLAVWWVTLGVVPLALAQGHVPVTGVKVDPKAGGVPLRQNINELEARGGPAWDLFIRSLQAMYAMDPTDQLSFFQIAGIHGMPFIEWNGAGAKKTDGWEGYCPHGELIFMTWHRTYMALFEQELVKHAKTIAAEYPESHRAEYTKEAENLRLPFWDWGADQAVPPSTVPRKIKVNVTDGHVLKVAEVDNPLATYRFPQEANSGRFGPFDSEKREEIYRCPSPQSYPKSANENFRSRPYKQWLYDAFSRSSNFSEFSSASTEGGGIEQIHNTVHWDAACGGQFLAIEFSAFDPLFLMHHCNVDRLWAYWSAMHPESAVFSETYNGSARYSTPGGTRISPDSPLEPFFREDGSFHTSKSVASIQGFGYSYLGLEHWTKSAEQMKQDATKLINRLYASDASSAARLQTLQQPQTRFFANIQLDMAQVERPCTVNLYVGGKLAGNVVVMKQPGTGIMHGQFAIDATAQQAGAHGLSPNGTVDSVMSSLAVEIRNGTAIPLSSVPSLKVELEDVAYTPSSSEDQLPKYGTPRRRVASVADRSKAT</sequence>
<dbReference type="AlphaFoldDB" id="A0A2K3QIX3"/>
<evidence type="ECO:0000256" key="2">
    <source>
        <dbReference type="SAM" id="MobiDB-lite"/>
    </source>
</evidence>
<dbReference type="PANTHER" id="PTHR11474:SF131">
    <property type="entry name" value="TYROSINASE COPPER-BINDING DOMAIN-CONTAINING PROTEIN"/>
    <property type="match status" value="1"/>
</dbReference>
<dbReference type="SUPFAM" id="SSF48056">
    <property type="entry name" value="Di-copper centre-containing domain"/>
    <property type="match status" value="1"/>
</dbReference>
<dbReference type="InterPro" id="IPR008922">
    <property type="entry name" value="Di-copper_centre_dom_sf"/>
</dbReference>
<dbReference type="PROSITE" id="PS00497">
    <property type="entry name" value="TYROSINASE_1"/>
    <property type="match status" value="1"/>
</dbReference>
<evidence type="ECO:0000259" key="4">
    <source>
        <dbReference type="PROSITE" id="PS00497"/>
    </source>
</evidence>